<reference evidence="16" key="1">
    <citation type="submission" date="2018-05" db="EMBL/GenBank/DDBJ databases">
        <authorList>
            <person name="Lanie J.A."/>
            <person name="Ng W.-L."/>
            <person name="Kazmierczak K.M."/>
            <person name="Andrzejewski T.M."/>
            <person name="Davidsen T.M."/>
            <person name="Wayne K.J."/>
            <person name="Tettelin H."/>
            <person name="Glass J.I."/>
            <person name="Rusch D."/>
            <person name="Podicherti R."/>
            <person name="Tsui H.-C.T."/>
            <person name="Winkler M.E."/>
        </authorList>
    </citation>
    <scope>NUCLEOTIDE SEQUENCE</scope>
</reference>
<dbReference type="EC" id="2.1.1.228" evidence="5"/>
<evidence type="ECO:0000256" key="2">
    <source>
        <dbReference type="ARBA" id="ARBA00004496"/>
    </source>
</evidence>
<gene>
    <name evidence="16" type="ORF">METZ01_LOCUS65653</name>
</gene>
<dbReference type="InterPro" id="IPR002649">
    <property type="entry name" value="tRNA_m1G_MeTrfase_TrmD"/>
</dbReference>
<comment type="subcellular location">
    <subcellularLocation>
        <location evidence="2">Cytoplasm</location>
    </subcellularLocation>
</comment>
<evidence type="ECO:0000313" key="16">
    <source>
        <dbReference type="EMBL" id="SVA12799.1"/>
    </source>
</evidence>
<evidence type="ECO:0000256" key="12">
    <source>
        <dbReference type="ARBA" id="ARBA00029736"/>
    </source>
</evidence>
<dbReference type="PANTHER" id="PTHR46417">
    <property type="entry name" value="TRNA (GUANINE-N(1)-)-METHYLTRANSFERASE"/>
    <property type="match status" value="1"/>
</dbReference>
<dbReference type="InterPro" id="IPR029026">
    <property type="entry name" value="tRNA_m1G_MTases_N"/>
</dbReference>
<evidence type="ECO:0000256" key="13">
    <source>
        <dbReference type="ARBA" id="ARBA00033392"/>
    </source>
</evidence>
<dbReference type="NCBIfam" id="NF000648">
    <property type="entry name" value="PRK00026.1"/>
    <property type="match status" value="1"/>
</dbReference>
<proteinExistence type="inferred from homology"/>
<dbReference type="GO" id="GO:0002939">
    <property type="term" value="P:tRNA N1-guanine methylation"/>
    <property type="evidence" value="ECO:0007669"/>
    <property type="project" value="TreeGrafter"/>
</dbReference>
<evidence type="ECO:0000256" key="5">
    <source>
        <dbReference type="ARBA" id="ARBA00012807"/>
    </source>
</evidence>
<evidence type="ECO:0000256" key="4">
    <source>
        <dbReference type="ARBA" id="ARBA00011738"/>
    </source>
</evidence>
<dbReference type="PIRSF" id="PIRSF000386">
    <property type="entry name" value="tRNA_mtase"/>
    <property type="match status" value="1"/>
</dbReference>
<dbReference type="CDD" id="cd18080">
    <property type="entry name" value="TrmD-like"/>
    <property type="match status" value="1"/>
</dbReference>
<evidence type="ECO:0000256" key="1">
    <source>
        <dbReference type="ARBA" id="ARBA00002634"/>
    </source>
</evidence>
<accession>A0A381TAL9</accession>
<dbReference type="FunFam" id="1.10.1270.20:FF:000001">
    <property type="entry name" value="tRNA (guanine-N(1)-)-methyltransferase"/>
    <property type="match status" value="1"/>
</dbReference>
<dbReference type="HAMAP" id="MF_00605">
    <property type="entry name" value="TrmD"/>
    <property type="match status" value="1"/>
</dbReference>
<name>A0A381TAL9_9ZZZZ</name>
<feature type="non-terminal residue" evidence="16">
    <location>
        <position position="1"/>
    </location>
</feature>
<comment type="function">
    <text evidence="1">Specifically methylates guanosine-37 in various tRNAs.</text>
</comment>
<dbReference type="SUPFAM" id="SSF75217">
    <property type="entry name" value="alpha/beta knot"/>
    <property type="match status" value="1"/>
</dbReference>
<evidence type="ECO:0000256" key="6">
    <source>
        <dbReference type="ARBA" id="ARBA00014679"/>
    </source>
</evidence>
<dbReference type="Gene3D" id="1.10.1270.20">
    <property type="entry name" value="tRNA(m1g37)methyltransferase, domain 2"/>
    <property type="match status" value="1"/>
</dbReference>
<keyword evidence="10" id="KW-0949">S-adenosyl-L-methionine</keyword>
<protein>
    <recommendedName>
        <fullName evidence="6">tRNA (guanine-N(1)-)-methyltransferase</fullName>
        <ecNumber evidence="5">2.1.1.228</ecNumber>
    </recommendedName>
    <alternativeName>
        <fullName evidence="12">M1G-methyltransferase</fullName>
    </alternativeName>
    <alternativeName>
        <fullName evidence="13">tRNA [GM37] methyltransferase</fullName>
    </alternativeName>
</protein>
<dbReference type="GO" id="GO:0052906">
    <property type="term" value="F:tRNA (guanine(37)-N1)-methyltransferase activity"/>
    <property type="evidence" value="ECO:0007669"/>
    <property type="project" value="UniProtKB-EC"/>
</dbReference>
<comment type="subunit">
    <text evidence="4">Homodimer.</text>
</comment>
<keyword evidence="7" id="KW-0963">Cytoplasm</keyword>
<dbReference type="NCBIfam" id="TIGR00088">
    <property type="entry name" value="trmD"/>
    <property type="match status" value="1"/>
</dbReference>
<dbReference type="InterPro" id="IPR016009">
    <property type="entry name" value="tRNA_MeTrfase_TRMD/TRM10"/>
</dbReference>
<dbReference type="Gene3D" id="3.40.1280.10">
    <property type="match status" value="1"/>
</dbReference>
<dbReference type="GO" id="GO:0005829">
    <property type="term" value="C:cytosol"/>
    <property type="evidence" value="ECO:0007669"/>
    <property type="project" value="TreeGrafter"/>
</dbReference>
<dbReference type="EMBL" id="UINC01004230">
    <property type="protein sequence ID" value="SVA12799.1"/>
    <property type="molecule type" value="Genomic_DNA"/>
</dbReference>
<feature type="domain" description="tRNA methyltransferase TRMD/TRM10-type" evidence="15">
    <location>
        <begin position="5"/>
        <end position="228"/>
    </location>
</feature>
<dbReference type="PANTHER" id="PTHR46417:SF1">
    <property type="entry name" value="TRNA (GUANINE-N(1)-)-METHYLTRANSFERASE"/>
    <property type="match status" value="1"/>
</dbReference>
<keyword evidence="9" id="KW-0808">Transferase</keyword>
<keyword evidence="11" id="KW-0819">tRNA processing</keyword>
<organism evidence="16">
    <name type="scientific">marine metagenome</name>
    <dbReference type="NCBI Taxonomy" id="408172"/>
    <lineage>
        <taxon>unclassified sequences</taxon>
        <taxon>metagenomes</taxon>
        <taxon>ecological metagenomes</taxon>
    </lineage>
</organism>
<evidence type="ECO:0000259" key="15">
    <source>
        <dbReference type="Pfam" id="PF01746"/>
    </source>
</evidence>
<dbReference type="InterPro" id="IPR023148">
    <property type="entry name" value="tRNA_m1G_MeTrfase_C_sf"/>
</dbReference>
<dbReference type="InterPro" id="IPR029028">
    <property type="entry name" value="Alpha/beta_knot_MTases"/>
</dbReference>
<evidence type="ECO:0000256" key="3">
    <source>
        <dbReference type="ARBA" id="ARBA00007630"/>
    </source>
</evidence>
<sequence>VKQLRSDIVTIFPQMIESCLKQGVIGRAIDRGLIDVRIHDLRDFTEDRHRVVDDMPYGGGPGMVLKCEPIFRAVDSIVATVERPPEVILTSPQGKRFTHQMAERLSRQSHLVMLCGRYEGVDERVREQVVTEEISIGDYVLSGGELPALVVLDAVIRLVPGVVGEAKSIAEDSFVRGLLDFPHYTRPSTIQEMKVPEELLTGNHKEISRWRKQESLRRTLDKRPDLLSEALLDDEERGILDNLLSERKKGVGV</sequence>
<evidence type="ECO:0000256" key="14">
    <source>
        <dbReference type="ARBA" id="ARBA00047783"/>
    </source>
</evidence>
<evidence type="ECO:0000256" key="10">
    <source>
        <dbReference type="ARBA" id="ARBA00022691"/>
    </source>
</evidence>
<dbReference type="Pfam" id="PF01746">
    <property type="entry name" value="tRNA_m1G_MT"/>
    <property type="match status" value="1"/>
</dbReference>
<evidence type="ECO:0000256" key="7">
    <source>
        <dbReference type="ARBA" id="ARBA00022490"/>
    </source>
</evidence>
<evidence type="ECO:0000256" key="11">
    <source>
        <dbReference type="ARBA" id="ARBA00022694"/>
    </source>
</evidence>
<dbReference type="AlphaFoldDB" id="A0A381TAL9"/>
<keyword evidence="8" id="KW-0489">Methyltransferase</keyword>
<comment type="similarity">
    <text evidence="3">Belongs to the RNA methyltransferase TrmD family.</text>
</comment>
<comment type="catalytic activity">
    <reaction evidence="14">
        <text>guanosine(37) in tRNA + S-adenosyl-L-methionine = N(1)-methylguanosine(37) in tRNA + S-adenosyl-L-homocysteine + H(+)</text>
        <dbReference type="Rhea" id="RHEA:36899"/>
        <dbReference type="Rhea" id="RHEA-COMP:10145"/>
        <dbReference type="Rhea" id="RHEA-COMP:10147"/>
        <dbReference type="ChEBI" id="CHEBI:15378"/>
        <dbReference type="ChEBI" id="CHEBI:57856"/>
        <dbReference type="ChEBI" id="CHEBI:59789"/>
        <dbReference type="ChEBI" id="CHEBI:73542"/>
        <dbReference type="ChEBI" id="CHEBI:74269"/>
        <dbReference type="EC" id="2.1.1.228"/>
    </reaction>
</comment>
<dbReference type="FunFam" id="3.40.1280.10:FF:000001">
    <property type="entry name" value="tRNA (guanine-N(1)-)-methyltransferase"/>
    <property type="match status" value="1"/>
</dbReference>
<evidence type="ECO:0000256" key="8">
    <source>
        <dbReference type="ARBA" id="ARBA00022603"/>
    </source>
</evidence>
<evidence type="ECO:0000256" key="9">
    <source>
        <dbReference type="ARBA" id="ARBA00022679"/>
    </source>
</evidence>